<dbReference type="AlphaFoldDB" id="A0A6C0J2S4"/>
<evidence type="ECO:0000313" key="1">
    <source>
        <dbReference type="EMBL" id="QHT98257.1"/>
    </source>
</evidence>
<accession>A0A6C0J2S4</accession>
<sequence>MIVYNRMKDTLFWNNLHNQLRIAQGVPQPVPVYPTINSTAQEILDFTTDTIFHVANQSASKEAVHLYVSSPVECTIFVRVISSSMLTANATKTRLTSWPTTVDAMIFRIRSNQPSPIPILQGYSISNGAAVSLMTSVPGAKAFGFIVKE</sequence>
<name>A0A6C0J2S4_9ZZZZ</name>
<protein>
    <submittedName>
        <fullName evidence="1">Uncharacterized protein</fullName>
    </submittedName>
</protein>
<reference evidence="1" key="1">
    <citation type="journal article" date="2020" name="Nature">
        <title>Giant virus diversity and host interactions through global metagenomics.</title>
        <authorList>
            <person name="Schulz F."/>
            <person name="Roux S."/>
            <person name="Paez-Espino D."/>
            <person name="Jungbluth S."/>
            <person name="Walsh D.A."/>
            <person name="Denef V.J."/>
            <person name="McMahon K.D."/>
            <person name="Konstantinidis K.T."/>
            <person name="Eloe-Fadrosh E.A."/>
            <person name="Kyrpides N.C."/>
            <person name="Woyke T."/>
        </authorList>
    </citation>
    <scope>NUCLEOTIDE SEQUENCE</scope>
    <source>
        <strain evidence="1">GVMAG-M-3300025626-8</strain>
    </source>
</reference>
<organism evidence="1">
    <name type="scientific">viral metagenome</name>
    <dbReference type="NCBI Taxonomy" id="1070528"/>
    <lineage>
        <taxon>unclassified sequences</taxon>
        <taxon>metagenomes</taxon>
        <taxon>organismal metagenomes</taxon>
    </lineage>
</organism>
<proteinExistence type="predicted"/>
<dbReference type="EMBL" id="MN740291">
    <property type="protein sequence ID" value="QHT98257.1"/>
    <property type="molecule type" value="Genomic_DNA"/>
</dbReference>